<accession>A0A2G9YQX5</accession>
<evidence type="ECO:0000256" key="2">
    <source>
        <dbReference type="HAMAP-Rule" id="MF_00003"/>
    </source>
</evidence>
<dbReference type="GO" id="GO:0030490">
    <property type="term" value="P:maturation of SSU-rRNA"/>
    <property type="evidence" value="ECO:0007669"/>
    <property type="project" value="UniProtKB-UniRule"/>
</dbReference>
<dbReference type="InterPro" id="IPR023799">
    <property type="entry name" value="RbfA_dom_sf"/>
</dbReference>
<evidence type="ECO:0000313" key="4">
    <source>
        <dbReference type="Proteomes" id="UP000231567"/>
    </source>
</evidence>
<dbReference type="AlphaFoldDB" id="A0A2G9YQX5"/>
<dbReference type="InterPro" id="IPR015946">
    <property type="entry name" value="KH_dom-like_a/b"/>
</dbReference>
<name>A0A2G9YQX5_9BACT</name>
<comment type="subunit">
    <text evidence="2">Monomer. Binds 30S ribosomal subunits, but not 50S ribosomal subunits or 70S ribosomes.</text>
</comment>
<evidence type="ECO:0000313" key="3">
    <source>
        <dbReference type="EMBL" id="PIP21650.1"/>
    </source>
</evidence>
<gene>
    <name evidence="2 3" type="primary">rbfA</name>
    <name evidence="3" type="ORF">COX39_01855</name>
</gene>
<dbReference type="InterPro" id="IPR000238">
    <property type="entry name" value="RbfA"/>
</dbReference>
<comment type="subcellular location">
    <subcellularLocation>
        <location evidence="2">Cytoplasm</location>
    </subcellularLocation>
</comment>
<dbReference type="PANTHER" id="PTHR33515:SF1">
    <property type="entry name" value="RIBOSOME-BINDING FACTOR A, CHLOROPLASTIC-RELATED"/>
    <property type="match status" value="1"/>
</dbReference>
<comment type="function">
    <text evidence="2">One of several proteins that assist in the late maturation steps of the functional core of the 30S ribosomal subunit. Associates with free 30S ribosomal subunits (but not with 30S subunits that are part of 70S ribosomes or polysomes). Required for efficient processing of 16S rRNA. May interact with the 5'-terminal helix region of 16S rRNA.</text>
</comment>
<dbReference type="SUPFAM" id="SSF89919">
    <property type="entry name" value="Ribosome-binding factor A, RbfA"/>
    <property type="match status" value="1"/>
</dbReference>
<dbReference type="HAMAP" id="MF_00003">
    <property type="entry name" value="RbfA"/>
    <property type="match status" value="1"/>
</dbReference>
<proteinExistence type="inferred from homology"/>
<protein>
    <recommendedName>
        <fullName evidence="2">Ribosome-binding factor A</fullName>
    </recommendedName>
</protein>
<keyword evidence="2" id="KW-0963">Cytoplasm</keyword>
<dbReference type="Gene3D" id="3.30.300.20">
    <property type="match status" value="1"/>
</dbReference>
<dbReference type="GO" id="GO:0043024">
    <property type="term" value="F:ribosomal small subunit binding"/>
    <property type="evidence" value="ECO:0007669"/>
    <property type="project" value="TreeGrafter"/>
</dbReference>
<sequence>MSYRILQVNQILKKEISLVLQSILPEDFGLVTVVDVQATTDLKDAKVWISILDASKEKPLISFLKKNAFNIKKAISPRIKFKFNPNLSFKIDESAESIIKIDKIIKEINQKK</sequence>
<dbReference type="PANTHER" id="PTHR33515">
    <property type="entry name" value="RIBOSOME-BINDING FACTOR A, CHLOROPLASTIC-RELATED"/>
    <property type="match status" value="1"/>
</dbReference>
<keyword evidence="1 2" id="KW-0690">Ribosome biogenesis</keyword>
<dbReference type="EMBL" id="PCRM01000026">
    <property type="protein sequence ID" value="PIP21650.1"/>
    <property type="molecule type" value="Genomic_DNA"/>
</dbReference>
<dbReference type="Pfam" id="PF02033">
    <property type="entry name" value="RBFA"/>
    <property type="match status" value="1"/>
</dbReference>
<organism evidence="3 4">
    <name type="scientific">Candidatus Nealsonbacteria bacterium CG23_combo_of_CG06-09_8_20_14_all_40_13</name>
    <dbReference type="NCBI Taxonomy" id="1974724"/>
    <lineage>
        <taxon>Bacteria</taxon>
        <taxon>Candidatus Nealsoniibacteriota</taxon>
    </lineage>
</organism>
<reference evidence="3 4" key="1">
    <citation type="submission" date="2017-09" db="EMBL/GenBank/DDBJ databases">
        <title>Depth-based differentiation of microbial function through sediment-hosted aquifers and enrichment of novel symbionts in the deep terrestrial subsurface.</title>
        <authorList>
            <person name="Probst A.J."/>
            <person name="Ladd B."/>
            <person name="Jarett J.K."/>
            <person name="Geller-Mcgrath D.E."/>
            <person name="Sieber C.M."/>
            <person name="Emerson J.B."/>
            <person name="Anantharaman K."/>
            <person name="Thomas B.C."/>
            <person name="Malmstrom R."/>
            <person name="Stieglmeier M."/>
            <person name="Klingl A."/>
            <person name="Woyke T."/>
            <person name="Ryan C.M."/>
            <person name="Banfield J.F."/>
        </authorList>
    </citation>
    <scope>NUCLEOTIDE SEQUENCE [LARGE SCALE GENOMIC DNA]</scope>
    <source>
        <strain evidence="3">CG23_combo_of_CG06-09_8_20_14_all_40_13</strain>
    </source>
</reference>
<dbReference type="Proteomes" id="UP000231567">
    <property type="component" value="Unassembled WGS sequence"/>
</dbReference>
<dbReference type="GO" id="GO:0005829">
    <property type="term" value="C:cytosol"/>
    <property type="evidence" value="ECO:0007669"/>
    <property type="project" value="TreeGrafter"/>
</dbReference>
<dbReference type="NCBIfam" id="TIGR00082">
    <property type="entry name" value="rbfA"/>
    <property type="match status" value="1"/>
</dbReference>
<comment type="caution">
    <text evidence="3">The sequence shown here is derived from an EMBL/GenBank/DDBJ whole genome shotgun (WGS) entry which is preliminary data.</text>
</comment>
<comment type="similarity">
    <text evidence="2">Belongs to the RbfA family.</text>
</comment>
<evidence type="ECO:0000256" key="1">
    <source>
        <dbReference type="ARBA" id="ARBA00022517"/>
    </source>
</evidence>